<keyword evidence="4" id="KW-1185">Reference proteome</keyword>
<dbReference type="CDD" id="cd12432">
    <property type="entry name" value="RRM_ACINU"/>
    <property type="match status" value="1"/>
</dbReference>
<proteinExistence type="predicted"/>
<dbReference type="GO" id="GO:0008380">
    <property type="term" value="P:RNA splicing"/>
    <property type="evidence" value="ECO:0007669"/>
    <property type="project" value="TreeGrafter"/>
</dbReference>
<feature type="compositionally biased region" description="Basic and acidic residues" evidence="1">
    <location>
        <begin position="496"/>
        <end position="507"/>
    </location>
</feature>
<feature type="compositionally biased region" description="Basic and acidic residues" evidence="1">
    <location>
        <begin position="717"/>
        <end position="763"/>
    </location>
</feature>
<protein>
    <submittedName>
        <fullName evidence="3">Apoptotic chromatin condensation inducer in the nucleus</fullName>
    </submittedName>
</protein>
<feature type="compositionally biased region" description="Basic and acidic residues" evidence="1">
    <location>
        <begin position="466"/>
        <end position="477"/>
    </location>
</feature>
<dbReference type="OrthoDB" id="5348404at2759"/>
<evidence type="ECO:0000256" key="1">
    <source>
        <dbReference type="SAM" id="MobiDB-lite"/>
    </source>
</evidence>
<dbReference type="PANTHER" id="PTHR46589:SF1">
    <property type="entry name" value="APOPTOTIC CHROMATIN CONDENSATION INDUCER IN THE NUCLEUS"/>
    <property type="match status" value="1"/>
</dbReference>
<evidence type="ECO:0000313" key="3">
    <source>
        <dbReference type="EMBL" id="OQV12661.1"/>
    </source>
</evidence>
<feature type="domain" description="SAP" evidence="2">
    <location>
        <begin position="11"/>
        <end position="45"/>
    </location>
</feature>
<dbReference type="Pfam" id="PF02037">
    <property type="entry name" value="SAP"/>
    <property type="match status" value="1"/>
</dbReference>
<feature type="compositionally biased region" description="Basic and acidic residues" evidence="1">
    <location>
        <begin position="792"/>
        <end position="859"/>
    </location>
</feature>
<dbReference type="PANTHER" id="PTHR46589">
    <property type="entry name" value="APOPTOTIC CHROMATIN CONDENSATION INDUCER IN THE NUCLEUS"/>
    <property type="match status" value="1"/>
</dbReference>
<feature type="compositionally biased region" description="Basic and acidic residues" evidence="1">
    <location>
        <begin position="424"/>
        <end position="447"/>
    </location>
</feature>
<feature type="compositionally biased region" description="Gly residues" evidence="1">
    <location>
        <begin position="875"/>
        <end position="884"/>
    </location>
</feature>
<reference evidence="4" key="1">
    <citation type="submission" date="2017-01" db="EMBL/GenBank/DDBJ databases">
        <title>Comparative genomics of anhydrobiosis in the tardigrade Hypsibius dujardini.</title>
        <authorList>
            <person name="Yoshida Y."/>
            <person name="Koutsovoulos G."/>
            <person name="Laetsch D."/>
            <person name="Stevens L."/>
            <person name="Kumar S."/>
            <person name="Horikawa D."/>
            <person name="Ishino K."/>
            <person name="Komine S."/>
            <person name="Tomita M."/>
            <person name="Blaxter M."/>
            <person name="Arakawa K."/>
        </authorList>
    </citation>
    <scope>NUCLEOTIDE SEQUENCE [LARGE SCALE GENOMIC DNA]</scope>
    <source>
        <strain evidence="4">Z151</strain>
    </source>
</reference>
<feature type="region of interest" description="Disordered" evidence="1">
    <location>
        <begin position="92"/>
        <end position="406"/>
    </location>
</feature>
<dbReference type="Pfam" id="PF16294">
    <property type="entry name" value="RSB_motif"/>
    <property type="match status" value="1"/>
</dbReference>
<comment type="caution">
    <text evidence="3">The sequence shown here is derived from an EMBL/GenBank/DDBJ whole genome shotgun (WGS) entry which is preliminary data.</text>
</comment>
<dbReference type="GO" id="GO:0071011">
    <property type="term" value="C:precatalytic spliceosome"/>
    <property type="evidence" value="ECO:0007669"/>
    <property type="project" value="TreeGrafter"/>
</dbReference>
<dbReference type="SUPFAM" id="SSF68906">
    <property type="entry name" value="SAP domain"/>
    <property type="match status" value="1"/>
</dbReference>
<dbReference type="SMART" id="SM00513">
    <property type="entry name" value="SAP"/>
    <property type="match status" value="1"/>
</dbReference>
<feature type="compositionally biased region" description="Low complexity" evidence="1">
    <location>
        <begin position="312"/>
        <end position="340"/>
    </location>
</feature>
<accession>A0A1W0WBS5</accession>
<sequence>MDHIMISGRPLQDLKVTELKDELAKRNLSKTGNKAQLSTRLGEYLQANPENDDAPQQRPPEEPRKGSPPKNVVPSAGDSIIAQYLAERESKLAESLEHKRKIQSAEPKSDEIEIPPPRTVITTSPHRNVSAPPPQQEPISVVSANSAAAASASHHEEEEEMPASAAQDLDGNSNSRRKGRKSEPMRRSTRNAGDKTEEPEQEEAVVTPPPVASVITPTASAKAEPPPANTSPAQRKLKSPSPKKEELIIGSPKKPDEEEEKKRSEPLAHSSQLSETDENSVGLVKSNASVVSRGKGTVADGTVEQQHEVSWTAELNEAETTAEVPAKPTASAEESSTATAHVDTVVGVKSPQHGAGVKSPQHGAGVKSPQHVAGGRESPMVESRATRSTRSSATKSPSPLKETVVPPATVEATPVVEKVAAVVEKKADEKPRKLPESMSVEEEKLDYGEIEPEEDVTMKEVSVAAKLDEPKSDEPRGLKRRQSPDKVTTSSTTSDKMAEVMRARSEKFGVPLVEPSKEIKEPPRKMARSGLSVSIPKDSSSQSTAPRDRTSPPASRSPVTRMIYIRNLVRPFSLPMLKELLQKTGTLVDDAEHFWIDGIKSQCIATYSTEEEAEASRKALFGLTWPATNPQKLTVEFIREEDFKNRSSTPSIPTGLLPGHHHESSRRPTVGPTPLSARPHIDRPAVEKLKITVASNKETGEAHRDVALAREEKRLERRAEREKELETVGQGKDGDRSADIADKASEREWDRGKSLTLKEKDLEQTPTKPVGTALEILFQRTETRPQLYWKPLTDEEIKMREEEEARNAAARDDRRKQLDQERAQRDREESKAGFDRSRRGSSRDRRLGGGGPGRRDNSSPRRRSRSRGRDDRGYRGGGGGGGGRFNRRNNSPGPSYRGGGRRRSPTPTKFRSGGGGGGRRSSSRSRRH</sequence>
<feature type="compositionally biased region" description="Polar residues" evidence="1">
    <location>
        <begin position="29"/>
        <end position="39"/>
    </location>
</feature>
<dbReference type="PROSITE" id="PS50800">
    <property type="entry name" value="SAP"/>
    <property type="match status" value="1"/>
</dbReference>
<gene>
    <name evidence="3" type="ORF">BV898_13070</name>
</gene>
<feature type="compositionally biased region" description="Basic and acidic residues" evidence="1">
    <location>
        <begin position="515"/>
        <end position="524"/>
    </location>
</feature>
<feature type="region of interest" description="Disordered" evidence="1">
    <location>
        <begin position="27"/>
        <end position="78"/>
    </location>
</feature>
<dbReference type="Gene3D" id="1.10.720.30">
    <property type="entry name" value="SAP domain"/>
    <property type="match status" value="1"/>
</dbReference>
<dbReference type="InterPro" id="IPR052793">
    <property type="entry name" value="EJC-associated_protein"/>
</dbReference>
<dbReference type="InterPro" id="IPR036361">
    <property type="entry name" value="SAP_dom_sf"/>
</dbReference>
<dbReference type="InterPro" id="IPR003034">
    <property type="entry name" value="SAP_dom"/>
</dbReference>
<feature type="compositionally biased region" description="Basic and acidic residues" evidence="1">
    <location>
        <begin position="181"/>
        <end position="198"/>
    </location>
</feature>
<dbReference type="InterPro" id="IPR034257">
    <property type="entry name" value="Acinus_RRM"/>
</dbReference>
<dbReference type="AlphaFoldDB" id="A0A1W0WBS5"/>
<dbReference type="InterPro" id="IPR032552">
    <property type="entry name" value="RSB_motif"/>
</dbReference>
<feature type="region of interest" description="Disordered" evidence="1">
    <location>
        <begin position="643"/>
        <end position="686"/>
    </location>
</feature>
<feature type="compositionally biased region" description="Low complexity" evidence="1">
    <location>
        <begin position="143"/>
        <end position="152"/>
    </location>
</feature>
<feature type="region of interest" description="Disordered" evidence="1">
    <location>
        <begin position="717"/>
        <end position="928"/>
    </location>
</feature>
<dbReference type="GO" id="GO:0061574">
    <property type="term" value="C:ASAP complex"/>
    <property type="evidence" value="ECO:0007669"/>
    <property type="project" value="TreeGrafter"/>
</dbReference>
<feature type="region of interest" description="Disordered" evidence="1">
    <location>
        <begin position="424"/>
        <end position="558"/>
    </location>
</feature>
<dbReference type="GO" id="GO:0003723">
    <property type="term" value="F:RNA binding"/>
    <property type="evidence" value="ECO:0007669"/>
    <property type="project" value="TreeGrafter"/>
</dbReference>
<dbReference type="EMBL" id="MTYJ01000139">
    <property type="protein sequence ID" value="OQV12661.1"/>
    <property type="molecule type" value="Genomic_DNA"/>
</dbReference>
<dbReference type="SUPFAM" id="SSF54928">
    <property type="entry name" value="RNA-binding domain, RBD"/>
    <property type="match status" value="1"/>
</dbReference>
<dbReference type="Proteomes" id="UP000192578">
    <property type="component" value="Unassembled WGS sequence"/>
</dbReference>
<organism evidence="3 4">
    <name type="scientific">Hypsibius exemplaris</name>
    <name type="common">Freshwater tardigrade</name>
    <dbReference type="NCBI Taxonomy" id="2072580"/>
    <lineage>
        <taxon>Eukaryota</taxon>
        <taxon>Metazoa</taxon>
        <taxon>Ecdysozoa</taxon>
        <taxon>Tardigrada</taxon>
        <taxon>Eutardigrada</taxon>
        <taxon>Parachela</taxon>
        <taxon>Hypsibioidea</taxon>
        <taxon>Hypsibiidae</taxon>
        <taxon>Hypsibius</taxon>
    </lineage>
</organism>
<feature type="compositionally biased region" description="Low complexity" evidence="1">
    <location>
        <begin position="386"/>
        <end position="406"/>
    </location>
</feature>
<dbReference type="InterPro" id="IPR035979">
    <property type="entry name" value="RBD_domain_sf"/>
</dbReference>
<evidence type="ECO:0000313" key="4">
    <source>
        <dbReference type="Proteomes" id="UP000192578"/>
    </source>
</evidence>
<feature type="compositionally biased region" description="Basic and acidic residues" evidence="1">
    <location>
        <begin position="242"/>
        <end position="266"/>
    </location>
</feature>
<evidence type="ECO:0000259" key="2">
    <source>
        <dbReference type="PROSITE" id="PS50800"/>
    </source>
</evidence>
<name>A0A1W0WBS5_HYPEX</name>